<feature type="domain" description="DUF5641" evidence="1">
    <location>
        <begin position="204"/>
        <end position="290"/>
    </location>
</feature>
<evidence type="ECO:0000313" key="2">
    <source>
        <dbReference type="EMBL" id="GFX95608.1"/>
    </source>
</evidence>
<dbReference type="InterPro" id="IPR040676">
    <property type="entry name" value="DUF5641"/>
</dbReference>
<dbReference type="PANTHER" id="PTHR47331">
    <property type="entry name" value="PHD-TYPE DOMAIN-CONTAINING PROTEIN"/>
    <property type="match status" value="1"/>
</dbReference>
<dbReference type="InterPro" id="IPR036397">
    <property type="entry name" value="RNaseH_sf"/>
</dbReference>
<keyword evidence="3" id="KW-1185">Reference proteome</keyword>
<proteinExistence type="predicted"/>
<organism evidence="2 3">
    <name type="scientific">Trichonephila clavipes</name>
    <name type="common">Golden silk orbweaver</name>
    <name type="synonym">Nephila clavipes</name>
    <dbReference type="NCBI Taxonomy" id="2585209"/>
    <lineage>
        <taxon>Eukaryota</taxon>
        <taxon>Metazoa</taxon>
        <taxon>Ecdysozoa</taxon>
        <taxon>Arthropoda</taxon>
        <taxon>Chelicerata</taxon>
        <taxon>Arachnida</taxon>
        <taxon>Araneae</taxon>
        <taxon>Araneomorphae</taxon>
        <taxon>Entelegynae</taxon>
        <taxon>Araneoidea</taxon>
        <taxon>Nephilidae</taxon>
        <taxon>Trichonephila</taxon>
    </lineage>
</organism>
<evidence type="ECO:0000259" key="1">
    <source>
        <dbReference type="Pfam" id="PF18701"/>
    </source>
</evidence>
<accession>A0A8X6V1D7</accession>
<name>A0A8X6V1D7_TRICX</name>
<dbReference type="GO" id="GO:0003676">
    <property type="term" value="F:nucleic acid binding"/>
    <property type="evidence" value="ECO:0007669"/>
    <property type="project" value="InterPro"/>
</dbReference>
<dbReference type="PANTHER" id="PTHR47331:SF2">
    <property type="match status" value="1"/>
</dbReference>
<dbReference type="Proteomes" id="UP000887159">
    <property type="component" value="Unassembled WGS sequence"/>
</dbReference>
<comment type="caution">
    <text evidence="2">The sequence shown here is derived from an EMBL/GenBank/DDBJ whole genome shotgun (WGS) entry which is preliminary data.</text>
</comment>
<dbReference type="Pfam" id="PF18701">
    <property type="entry name" value="DUF5641"/>
    <property type="match status" value="1"/>
</dbReference>
<dbReference type="AlphaFoldDB" id="A0A8X6V1D7"/>
<dbReference type="InterPro" id="IPR012337">
    <property type="entry name" value="RNaseH-like_sf"/>
</dbReference>
<gene>
    <name evidence="2" type="primary">AVEN_208335_1</name>
    <name evidence="2" type="ORF">TNCV_4826221</name>
</gene>
<evidence type="ECO:0000313" key="3">
    <source>
        <dbReference type="Proteomes" id="UP000887159"/>
    </source>
</evidence>
<dbReference type="SUPFAM" id="SSF53098">
    <property type="entry name" value="Ribonuclease H-like"/>
    <property type="match status" value="1"/>
</dbReference>
<reference evidence="2" key="1">
    <citation type="submission" date="2020-08" db="EMBL/GenBank/DDBJ databases">
        <title>Multicomponent nature underlies the extraordinary mechanical properties of spider dragline silk.</title>
        <authorList>
            <person name="Kono N."/>
            <person name="Nakamura H."/>
            <person name="Mori M."/>
            <person name="Yoshida Y."/>
            <person name="Ohtoshi R."/>
            <person name="Malay A.D."/>
            <person name="Moran D.A.P."/>
            <person name="Tomita M."/>
            <person name="Numata K."/>
            <person name="Arakawa K."/>
        </authorList>
    </citation>
    <scope>NUCLEOTIDE SEQUENCE</scope>
</reference>
<sequence>MLMYTLRESYWILKGRKTIKEVIKTCIICKRFNMKPISVSEELLPQDRVRDAAVFEIIGLYLAGTLILKNGEKNWILILTCAVYRAIHLELLTFVSTESFLIGLRRFIARRGRPFVIYSDNGTNFKGAYRLYQKVNLEKLKNVEELNPISWKFIPPQVSWWGDDVEDLEPLTPAMFLQVIREVGVPELDQIDENKLNKRLVYRNRIQNDLRKRFRVEYLGQLRETRNIKGENTLSEGDIVLVGDDHTKRLNWNLGKILKLYPGKDKKVRVAQVKNKFGSFLRPVQKLYLLEVMEKNKSSVHPTNSPLFSDANEGSHLPINIDHELSIP</sequence>
<protein>
    <recommendedName>
        <fullName evidence="1">DUF5641 domain-containing protein</fullName>
    </recommendedName>
</protein>
<dbReference type="EMBL" id="BMAU01021187">
    <property type="protein sequence ID" value="GFX95608.1"/>
    <property type="molecule type" value="Genomic_DNA"/>
</dbReference>
<dbReference type="Gene3D" id="3.30.420.10">
    <property type="entry name" value="Ribonuclease H-like superfamily/Ribonuclease H"/>
    <property type="match status" value="1"/>
</dbReference>